<sequence length="361" mass="39494">MGSSGHIELDRAIDSIRIGRRHRSDLGDIDALAASLERIGLVQPPTITPDSVLVCGRRRLAAMQRLGWRTTPVWVRSGISDQLTQLIAEQDENTHHKPLSPIEAAELYRELKKLVAEDAARRQQASRFTTTNGDQGSSDGAAESAAPHPLVDGGAGDSRAQAARMVTGHRSYTKLEQINTLRALADDPDADPASRDAARAELERIDGGAPVNPAYQRVRSLTALRGLDHLAADPDQPAGVREDAAREATQLRDHAADHRADQLRRLAEDALHRVRAQQPTKRRPPAARSAPQVPARYGTRAFLLTWNDLDGWWTHYDPTEIGVALTDEQWDRFEHTIAATLDFADTARAARTSNDGEAAAS</sequence>
<dbReference type="OrthoDB" id="3176965at2"/>
<organism evidence="3 4">
    <name type="scientific">Jiangella alba</name>
    <dbReference type="NCBI Taxonomy" id="561176"/>
    <lineage>
        <taxon>Bacteria</taxon>
        <taxon>Bacillati</taxon>
        <taxon>Actinomycetota</taxon>
        <taxon>Actinomycetes</taxon>
        <taxon>Jiangellales</taxon>
        <taxon>Jiangellaceae</taxon>
        <taxon>Jiangella</taxon>
    </lineage>
</organism>
<dbReference type="RefSeq" id="WP_069114515.1">
    <property type="nucleotide sequence ID" value="NZ_FNUC01000003.1"/>
</dbReference>
<evidence type="ECO:0000259" key="2">
    <source>
        <dbReference type="SMART" id="SM00470"/>
    </source>
</evidence>
<dbReference type="EMBL" id="FNUC01000003">
    <property type="protein sequence ID" value="SEE47957.1"/>
    <property type="molecule type" value="Genomic_DNA"/>
</dbReference>
<feature type="region of interest" description="Disordered" evidence="1">
    <location>
        <begin position="122"/>
        <end position="164"/>
    </location>
</feature>
<dbReference type="AlphaFoldDB" id="A0A1H5J6T1"/>
<dbReference type="SMART" id="SM00470">
    <property type="entry name" value="ParB"/>
    <property type="match status" value="1"/>
</dbReference>
<feature type="domain" description="ParB-like N-terminal" evidence="2">
    <location>
        <begin position="9"/>
        <end position="94"/>
    </location>
</feature>
<dbReference type="InterPro" id="IPR050336">
    <property type="entry name" value="Chromosome_partition/occlusion"/>
</dbReference>
<protein>
    <submittedName>
        <fullName evidence="3">Chromosome partitioning protein, ParB family</fullName>
    </submittedName>
</protein>
<dbReference type="SUPFAM" id="SSF110849">
    <property type="entry name" value="ParB/Sulfiredoxin"/>
    <property type="match status" value="1"/>
</dbReference>
<dbReference type="STRING" id="561176.SAMN04488561_1456"/>
<dbReference type="InterPro" id="IPR036086">
    <property type="entry name" value="ParB/Sulfiredoxin_sf"/>
</dbReference>
<dbReference type="Pfam" id="PF02195">
    <property type="entry name" value="ParB_N"/>
    <property type="match status" value="1"/>
</dbReference>
<keyword evidence="4" id="KW-1185">Reference proteome</keyword>
<name>A0A1H5J6T1_9ACTN</name>
<evidence type="ECO:0000313" key="4">
    <source>
        <dbReference type="Proteomes" id="UP000181980"/>
    </source>
</evidence>
<reference evidence="4" key="1">
    <citation type="submission" date="2016-10" db="EMBL/GenBank/DDBJ databases">
        <authorList>
            <person name="Varghese N."/>
            <person name="Submissions S."/>
        </authorList>
    </citation>
    <scope>NUCLEOTIDE SEQUENCE [LARGE SCALE GENOMIC DNA]</scope>
    <source>
        <strain evidence="4">DSM 45237</strain>
    </source>
</reference>
<feature type="region of interest" description="Disordered" evidence="1">
    <location>
        <begin position="274"/>
        <end position="293"/>
    </location>
</feature>
<dbReference type="Proteomes" id="UP000181980">
    <property type="component" value="Unassembled WGS sequence"/>
</dbReference>
<evidence type="ECO:0000256" key="1">
    <source>
        <dbReference type="SAM" id="MobiDB-lite"/>
    </source>
</evidence>
<accession>A0A1H5J6T1</accession>
<dbReference type="PANTHER" id="PTHR33375">
    <property type="entry name" value="CHROMOSOME-PARTITIONING PROTEIN PARB-RELATED"/>
    <property type="match status" value="1"/>
</dbReference>
<dbReference type="GO" id="GO:0007059">
    <property type="term" value="P:chromosome segregation"/>
    <property type="evidence" value="ECO:0007669"/>
    <property type="project" value="TreeGrafter"/>
</dbReference>
<feature type="compositionally biased region" description="Polar residues" evidence="1">
    <location>
        <begin position="123"/>
        <end position="138"/>
    </location>
</feature>
<gene>
    <name evidence="3" type="ORF">SAMN04488561_1456</name>
</gene>
<evidence type="ECO:0000313" key="3">
    <source>
        <dbReference type="EMBL" id="SEE47957.1"/>
    </source>
</evidence>
<proteinExistence type="predicted"/>
<dbReference type="Gene3D" id="3.90.1530.30">
    <property type="match status" value="1"/>
</dbReference>
<dbReference type="GO" id="GO:0005694">
    <property type="term" value="C:chromosome"/>
    <property type="evidence" value="ECO:0007669"/>
    <property type="project" value="TreeGrafter"/>
</dbReference>
<dbReference type="InterPro" id="IPR003115">
    <property type="entry name" value="ParB_N"/>
</dbReference>
<dbReference type="PANTHER" id="PTHR33375:SF1">
    <property type="entry name" value="CHROMOSOME-PARTITIONING PROTEIN PARB-RELATED"/>
    <property type="match status" value="1"/>
</dbReference>